<dbReference type="InterPro" id="IPR046368">
    <property type="entry name" value="Tag1"/>
</dbReference>
<dbReference type="PANTHER" id="PTHR35895:SF2">
    <property type="match status" value="1"/>
</dbReference>
<organism evidence="2 3">
    <name type="scientific">Aspergillus flavus</name>
    <dbReference type="NCBI Taxonomy" id="5059"/>
    <lineage>
        <taxon>Eukaryota</taxon>
        <taxon>Fungi</taxon>
        <taxon>Dikarya</taxon>
        <taxon>Ascomycota</taxon>
        <taxon>Pezizomycotina</taxon>
        <taxon>Eurotiomycetes</taxon>
        <taxon>Eurotiomycetidae</taxon>
        <taxon>Eurotiales</taxon>
        <taxon>Aspergillaceae</taxon>
        <taxon>Aspergillus</taxon>
        <taxon>Aspergillus subgen. Circumdati</taxon>
    </lineage>
</organism>
<name>A0AB74CPC1_ASPFL</name>
<evidence type="ECO:0000313" key="2">
    <source>
        <dbReference type="EMBL" id="RMZ47325.1"/>
    </source>
</evidence>
<comment type="caution">
    <text evidence="2">The sequence shown here is derived from an EMBL/GenBank/DDBJ whole genome shotgun (WGS) entry which is preliminary data.</text>
</comment>
<keyword evidence="1" id="KW-1133">Transmembrane helix</keyword>
<gene>
    <name evidence="2" type="ORF">CA14_002098</name>
</gene>
<feature type="transmembrane region" description="Helical" evidence="1">
    <location>
        <begin position="188"/>
        <end position="215"/>
    </location>
</feature>
<keyword evidence="1" id="KW-0472">Membrane</keyword>
<dbReference type="AlphaFoldDB" id="A0AB74CPC1"/>
<dbReference type="Proteomes" id="UP000275480">
    <property type="component" value="Unassembled WGS sequence"/>
</dbReference>
<protein>
    <submittedName>
        <fullName evidence="2">Uncharacterized protein</fullName>
    </submittedName>
</protein>
<dbReference type="Pfam" id="PF12505">
    <property type="entry name" value="DUF3712"/>
    <property type="match status" value="1"/>
</dbReference>
<evidence type="ECO:0000313" key="3">
    <source>
        <dbReference type="Proteomes" id="UP000275480"/>
    </source>
</evidence>
<accession>A0AB74CPC1</accession>
<evidence type="ECO:0000256" key="1">
    <source>
        <dbReference type="SAM" id="Phobius"/>
    </source>
</evidence>
<dbReference type="GO" id="GO:0000329">
    <property type="term" value="C:fungal-type vacuole membrane"/>
    <property type="evidence" value="ECO:0007669"/>
    <property type="project" value="InterPro"/>
</dbReference>
<dbReference type="InterPro" id="IPR022185">
    <property type="entry name" value="DUF3712"/>
</dbReference>
<proteinExistence type="predicted"/>
<reference evidence="2 3" key="1">
    <citation type="submission" date="2018-07" db="EMBL/GenBank/DDBJ databases">
        <title>Identification of spontaneous genetic mutation associated with occurrence of a yellow conidial color mutant of Aspergillus flavus.</title>
        <authorList>
            <person name="Chang P.-K."/>
            <person name="Mack B.M."/>
            <person name="Scharfenstein L."/>
            <person name="Gilbert M.K."/>
        </authorList>
    </citation>
    <scope>NUCLEOTIDE SEQUENCE [LARGE SCALE GENOMIC DNA]</scope>
    <source>
        <strain evidence="2 3">CA14</strain>
    </source>
</reference>
<sequence>MRVKYDDLASRGLSYINSPIFGFYYVNQAPVTLLFYSVSPHLKEAINPYPSLLSLELVDPPPVPKLRSPANNRGFSIVRADPHPTSASQWSYIKSYTSRAYISIHPNEFDVSTPAPRGQRLGIAMEEKQHYLGSKAAKYALGIHRGPLPQDDGEGVAIEHVETANTISLEKREKTRAERARRHWARFWCCYIFWSLIFLAVFLPVFFTVIIPAIAQRVLDNASLVVTETSVMQPRPDSIMLSLKTALKLPIGVPVRIEPIAISLFNRKEKGNGTWAKVYLDGATIDGNTTLGIDNQFTPLNVEQWKEYVHSVVFEKNAPLSLNGKTTAYLGKLKNHVTMDKDVKQNTLNSFSGFSVADPQLLLPPREDGTNLIANATLPNPSVMTLEIGTTVLDLKSGDLVIGNATIDNLVLKPGNHSSPIHGIMDLKVLLKNLVPILQSQASSLKNGYLTLDTVGKSVVYDGVEVPYYTEVMRNLTMTAQVPLGGLITNTLRGILHDGNGANIFANLTDNSNSDSGSSGGGGLLDLLGRSDKGLANMLTSRAVDELLNNPEKRSSMINVLEGFL</sequence>
<dbReference type="PANTHER" id="PTHR35895">
    <property type="entry name" value="CHROMOSOME 16, WHOLE GENOME SHOTGUN SEQUENCE"/>
    <property type="match status" value="1"/>
</dbReference>
<keyword evidence="1" id="KW-0812">Transmembrane</keyword>
<dbReference type="EMBL" id="QQZZ01000032">
    <property type="protein sequence ID" value="RMZ47325.1"/>
    <property type="molecule type" value="Genomic_DNA"/>
</dbReference>